<dbReference type="Proteomes" id="UP001345963">
    <property type="component" value="Unassembled WGS sequence"/>
</dbReference>
<accession>A0ABU7BFU9</accession>
<evidence type="ECO:0000313" key="3">
    <source>
        <dbReference type="Proteomes" id="UP001345963"/>
    </source>
</evidence>
<feature type="compositionally biased region" description="Basic and acidic residues" evidence="1">
    <location>
        <begin position="70"/>
        <end position="86"/>
    </location>
</feature>
<comment type="caution">
    <text evidence="2">The sequence shown here is derived from an EMBL/GenBank/DDBJ whole genome shotgun (WGS) entry which is preliminary data.</text>
</comment>
<gene>
    <name evidence="2" type="ORF">ATANTOWER_005851</name>
</gene>
<evidence type="ECO:0000256" key="1">
    <source>
        <dbReference type="SAM" id="MobiDB-lite"/>
    </source>
</evidence>
<organism evidence="2 3">
    <name type="scientific">Ataeniobius toweri</name>
    <dbReference type="NCBI Taxonomy" id="208326"/>
    <lineage>
        <taxon>Eukaryota</taxon>
        <taxon>Metazoa</taxon>
        <taxon>Chordata</taxon>
        <taxon>Craniata</taxon>
        <taxon>Vertebrata</taxon>
        <taxon>Euteleostomi</taxon>
        <taxon>Actinopterygii</taxon>
        <taxon>Neopterygii</taxon>
        <taxon>Teleostei</taxon>
        <taxon>Neoteleostei</taxon>
        <taxon>Acanthomorphata</taxon>
        <taxon>Ovalentaria</taxon>
        <taxon>Atherinomorphae</taxon>
        <taxon>Cyprinodontiformes</taxon>
        <taxon>Goodeidae</taxon>
        <taxon>Ataeniobius</taxon>
    </lineage>
</organism>
<dbReference type="EMBL" id="JAHUTI010050827">
    <property type="protein sequence ID" value="MED6248836.1"/>
    <property type="molecule type" value="Genomic_DNA"/>
</dbReference>
<reference evidence="2 3" key="1">
    <citation type="submission" date="2021-07" db="EMBL/GenBank/DDBJ databases">
        <authorList>
            <person name="Palmer J.M."/>
        </authorList>
    </citation>
    <scope>NUCLEOTIDE SEQUENCE [LARGE SCALE GENOMIC DNA]</scope>
    <source>
        <strain evidence="2 3">AT_MEX2019</strain>
        <tissue evidence="2">Muscle</tissue>
    </source>
</reference>
<sequence>MLIFFLRHGVAPADRCSIYSVMFTQQGTCGGACKVAKESESTASHQGLTDGQVPGSAQDEATVYWQINKSEAETDRPQSHHSDRQAGAKGRRLQVGPSQRCNVLVINCQSPSVWWAEALSQGEALIIVTATVALTLASTNNA</sequence>
<keyword evidence="3" id="KW-1185">Reference proteome</keyword>
<protein>
    <submittedName>
        <fullName evidence="2">Uncharacterized protein</fullName>
    </submittedName>
</protein>
<feature type="region of interest" description="Disordered" evidence="1">
    <location>
        <begin position="68"/>
        <end position="93"/>
    </location>
</feature>
<name>A0ABU7BFU9_9TELE</name>
<proteinExistence type="predicted"/>
<evidence type="ECO:0000313" key="2">
    <source>
        <dbReference type="EMBL" id="MED6248836.1"/>
    </source>
</evidence>